<name>A0A8S1MT10_PARPR</name>
<feature type="coiled-coil region" evidence="3">
    <location>
        <begin position="55"/>
        <end position="162"/>
    </location>
</feature>
<keyword evidence="1" id="KW-0677">Repeat</keyword>
<dbReference type="PANTHER" id="PTHR44943">
    <property type="entry name" value="CELLULOSE SYNTHASE OPERON PROTEIN C"/>
    <property type="match status" value="1"/>
</dbReference>
<dbReference type="EMBL" id="CAJJDM010000064">
    <property type="protein sequence ID" value="CAD8080426.1"/>
    <property type="molecule type" value="Genomic_DNA"/>
</dbReference>
<keyword evidence="3" id="KW-0175">Coiled coil</keyword>
<sequence>MDQNIELQIQCSIKEHDSHVQLVCINDACSANRVYCFQCLLNGYHADHLNDQYDLNKLIELFQNIEKQSESLIEKLNLMIGKINESLAQLNQGLKQKYQIKKQRLQKMNANQLNQALDQIVKYSENTKNLQECVEKYSNQLNNQLNAQIQELKLEQINYSQITQEQLLQAEEFYQKGIKVLKQGQLLYKNYNQYEEAIYYFDYALLNNKNHFLSLVMKADSLRMLGKYDEAILQADKALEIDSKHLNSLFTKCNYQLNVYECLVNMMMQFYGLIKRWKQIQSI</sequence>
<protein>
    <recommendedName>
        <fullName evidence="6">Tetratricopeptide repeat protein</fullName>
    </recommendedName>
</protein>
<dbReference type="InterPro" id="IPR051685">
    <property type="entry name" value="Ycf3/AcsC/BcsC/TPR_MFPF"/>
</dbReference>
<evidence type="ECO:0000313" key="5">
    <source>
        <dbReference type="Proteomes" id="UP000688137"/>
    </source>
</evidence>
<reference evidence="4" key="1">
    <citation type="submission" date="2021-01" db="EMBL/GenBank/DDBJ databases">
        <authorList>
            <consortium name="Genoscope - CEA"/>
            <person name="William W."/>
        </authorList>
    </citation>
    <scope>NUCLEOTIDE SEQUENCE</scope>
</reference>
<evidence type="ECO:0000256" key="1">
    <source>
        <dbReference type="ARBA" id="ARBA00022737"/>
    </source>
</evidence>
<keyword evidence="5" id="KW-1185">Reference proteome</keyword>
<evidence type="ECO:0000256" key="3">
    <source>
        <dbReference type="SAM" id="Coils"/>
    </source>
</evidence>
<evidence type="ECO:0008006" key="6">
    <source>
        <dbReference type="Google" id="ProtNLM"/>
    </source>
</evidence>
<keyword evidence="2" id="KW-0802">TPR repeat</keyword>
<dbReference type="AlphaFoldDB" id="A0A8S1MT10"/>
<evidence type="ECO:0000313" key="4">
    <source>
        <dbReference type="EMBL" id="CAD8080426.1"/>
    </source>
</evidence>
<evidence type="ECO:0000256" key="2">
    <source>
        <dbReference type="ARBA" id="ARBA00022803"/>
    </source>
</evidence>
<proteinExistence type="predicted"/>
<dbReference type="Proteomes" id="UP000688137">
    <property type="component" value="Unassembled WGS sequence"/>
</dbReference>
<gene>
    <name evidence="4" type="ORF">PPRIM_AZ9-3.1.T0630258</name>
</gene>
<dbReference type="PANTHER" id="PTHR44943:SF4">
    <property type="entry name" value="TPR REPEAT-CONTAINING PROTEIN MJ0798"/>
    <property type="match status" value="1"/>
</dbReference>
<accession>A0A8S1MT10</accession>
<organism evidence="4 5">
    <name type="scientific">Paramecium primaurelia</name>
    <dbReference type="NCBI Taxonomy" id="5886"/>
    <lineage>
        <taxon>Eukaryota</taxon>
        <taxon>Sar</taxon>
        <taxon>Alveolata</taxon>
        <taxon>Ciliophora</taxon>
        <taxon>Intramacronucleata</taxon>
        <taxon>Oligohymenophorea</taxon>
        <taxon>Peniculida</taxon>
        <taxon>Parameciidae</taxon>
        <taxon>Paramecium</taxon>
    </lineage>
</organism>
<comment type="caution">
    <text evidence="4">The sequence shown here is derived from an EMBL/GenBank/DDBJ whole genome shotgun (WGS) entry which is preliminary data.</text>
</comment>